<organism evidence="2 3">
    <name type="scientific">Actinophytocola xinjiangensis</name>
    <dbReference type="NCBI Taxonomy" id="485602"/>
    <lineage>
        <taxon>Bacteria</taxon>
        <taxon>Bacillati</taxon>
        <taxon>Actinomycetota</taxon>
        <taxon>Actinomycetes</taxon>
        <taxon>Pseudonocardiales</taxon>
        <taxon>Pseudonocardiaceae</taxon>
    </lineage>
</organism>
<dbReference type="AlphaFoldDB" id="A0A7Z0WLJ0"/>
<dbReference type="Proteomes" id="UP000185696">
    <property type="component" value="Unassembled WGS sequence"/>
</dbReference>
<name>A0A7Z0WLJ0_9PSEU</name>
<dbReference type="EMBL" id="MSIF01000007">
    <property type="protein sequence ID" value="OLF10215.1"/>
    <property type="molecule type" value="Genomic_DNA"/>
</dbReference>
<dbReference type="Gene3D" id="3.40.50.920">
    <property type="match status" value="1"/>
</dbReference>
<proteinExistence type="predicted"/>
<dbReference type="SUPFAM" id="SSF52922">
    <property type="entry name" value="TK C-terminal domain-like"/>
    <property type="match status" value="1"/>
</dbReference>
<gene>
    <name evidence="2" type="ORF">BLA60_17400</name>
</gene>
<feature type="domain" description="Transketolase C-terminal" evidence="1">
    <location>
        <begin position="4"/>
        <end position="48"/>
    </location>
</feature>
<keyword evidence="3" id="KW-1185">Reference proteome</keyword>
<protein>
    <recommendedName>
        <fullName evidence="1">Transketolase C-terminal domain-containing protein</fullName>
    </recommendedName>
</protein>
<comment type="caution">
    <text evidence="2">The sequence shown here is derived from an EMBL/GenBank/DDBJ whole genome shotgun (WGS) entry which is preliminary data.</text>
</comment>
<evidence type="ECO:0000313" key="2">
    <source>
        <dbReference type="EMBL" id="OLF10215.1"/>
    </source>
</evidence>
<accession>A0A7Z0WLJ0</accession>
<evidence type="ECO:0000313" key="3">
    <source>
        <dbReference type="Proteomes" id="UP000185696"/>
    </source>
</evidence>
<evidence type="ECO:0000259" key="1">
    <source>
        <dbReference type="Pfam" id="PF02780"/>
    </source>
</evidence>
<sequence>MTGTVVATSLMGHETERAADLLAAQGISVNVVDVCSIRPLGNKIICDSGGEIWSSRTRVERVTGSPPR</sequence>
<dbReference type="OrthoDB" id="3457658at2"/>
<dbReference type="InterPro" id="IPR009014">
    <property type="entry name" value="Transketo_C/PFOR_II"/>
</dbReference>
<dbReference type="RefSeq" id="WP_075133936.1">
    <property type="nucleotide sequence ID" value="NZ_MSIF01000007.1"/>
</dbReference>
<dbReference type="InterPro" id="IPR033248">
    <property type="entry name" value="Transketolase_C"/>
</dbReference>
<dbReference type="Pfam" id="PF02780">
    <property type="entry name" value="Transketolase_C"/>
    <property type="match status" value="1"/>
</dbReference>
<reference evidence="2 3" key="1">
    <citation type="submission" date="2016-12" db="EMBL/GenBank/DDBJ databases">
        <title>The draft genome sequence of Actinophytocola xinjiangensis.</title>
        <authorList>
            <person name="Wang W."/>
            <person name="Yuan L."/>
        </authorList>
    </citation>
    <scope>NUCLEOTIDE SEQUENCE [LARGE SCALE GENOMIC DNA]</scope>
    <source>
        <strain evidence="2 3">CGMCC 4.4663</strain>
    </source>
</reference>